<dbReference type="AlphaFoldDB" id="A0AAP2GET9"/>
<dbReference type="Proteomes" id="UP001319180">
    <property type="component" value="Unassembled WGS sequence"/>
</dbReference>
<organism evidence="1 2">
    <name type="scientific">Dawidia soli</name>
    <dbReference type="NCBI Taxonomy" id="2782352"/>
    <lineage>
        <taxon>Bacteria</taxon>
        <taxon>Pseudomonadati</taxon>
        <taxon>Bacteroidota</taxon>
        <taxon>Cytophagia</taxon>
        <taxon>Cytophagales</taxon>
        <taxon>Chryseotaleaceae</taxon>
        <taxon>Dawidia</taxon>
    </lineage>
</organism>
<proteinExistence type="predicted"/>
<accession>A0AAP2GET9</accession>
<name>A0AAP2GET9_9BACT</name>
<gene>
    <name evidence="1" type="ORF">KK078_19485</name>
</gene>
<protein>
    <submittedName>
        <fullName evidence="1">Uncharacterized protein</fullName>
    </submittedName>
</protein>
<reference evidence="1 2" key="1">
    <citation type="submission" date="2021-05" db="EMBL/GenBank/DDBJ databases">
        <title>A Polyphasic approach of four new species of the genus Ohtaekwangia: Ohtaekwangia histidinii sp. nov., Ohtaekwangia cretensis sp. nov., Ohtaekwangia indiensis sp. nov., Ohtaekwangia reichenbachii sp. nov. from diverse environment.</title>
        <authorList>
            <person name="Octaviana S."/>
        </authorList>
    </citation>
    <scope>NUCLEOTIDE SEQUENCE [LARGE SCALE GENOMIC DNA]</scope>
    <source>
        <strain evidence="1 2">PWU37</strain>
    </source>
</reference>
<evidence type="ECO:0000313" key="2">
    <source>
        <dbReference type="Proteomes" id="UP001319180"/>
    </source>
</evidence>
<dbReference type="RefSeq" id="WP_254091985.1">
    <property type="nucleotide sequence ID" value="NZ_JAHESC010000030.1"/>
</dbReference>
<keyword evidence="2" id="KW-1185">Reference proteome</keyword>
<sequence length="222" mass="25500">MFGLFKKKQKEIKKPEVLQKEEGNFKFKWYEIGEENPFNKRIIDIRSFTQTMISTSSQQDVAEKYSALRRSLGKEYRGASIPHSKSVSANLKYPHDGAAVEGIVFKADAMEVKWDIYVYDDVFYFTRSWTGNLGYKVTARINADSIELLTIECSSDEDDLIVINNVHFLIMAHVLGKVYPHMIPKELESENDIALYSFSMFGKKACYATYETITDTVIGVRK</sequence>
<comment type="caution">
    <text evidence="1">The sequence shown here is derived from an EMBL/GenBank/DDBJ whole genome shotgun (WGS) entry which is preliminary data.</text>
</comment>
<evidence type="ECO:0000313" key="1">
    <source>
        <dbReference type="EMBL" id="MBT1688762.1"/>
    </source>
</evidence>
<dbReference type="EMBL" id="JAHESC010000030">
    <property type="protein sequence ID" value="MBT1688762.1"/>
    <property type="molecule type" value="Genomic_DNA"/>
</dbReference>